<keyword evidence="1" id="KW-0732">Signal</keyword>
<protein>
    <submittedName>
        <fullName evidence="5">Peptidase M23</fullName>
    </submittedName>
</protein>
<dbReference type="SUPFAM" id="SSF51261">
    <property type="entry name" value="Duplicated hybrid motif"/>
    <property type="match status" value="1"/>
</dbReference>
<evidence type="ECO:0000313" key="6">
    <source>
        <dbReference type="Proteomes" id="UP000008461"/>
    </source>
</evidence>
<evidence type="ECO:0000256" key="3">
    <source>
        <dbReference type="SAM" id="Phobius"/>
    </source>
</evidence>
<dbReference type="InterPro" id="IPR011055">
    <property type="entry name" value="Dup_hybrid_motif"/>
</dbReference>
<proteinExistence type="predicted"/>
<dbReference type="Gene3D" id="2.70.70.10">
    <property type="entry name" value="Glucose Permease (Domain IIA)"/>
    <property type="match status" value="1"/>
</dbReference>
<feature type="domain" description="M23ase beta-sheet core" evidence="4">
    <location>
        <begin position="238"/>
        <end position="333"/>
    </location>
</feature>
<dbReference type="KEGG" id="hhy:Halhy_1882"/>
<accession>F4L587</accession>
<keyword evidence="3" id="KW-1133">Transmembrane helix</keyword>
<feature type="region of interest" description="Disordered" evidence="2">
    <location>
        <begin position="158"/>
        <end position="181"/>
    </location>
</feature>
<dbReference type="GO" id="GO:0004222">
    <property type="term" value="F:metalloendopeptidase activity"/>
    <property type="evidence" value="ECO:0007669"/>
    <property type="project" value="TreeGrafter"/>
</dbReference>
<gene>
    <name evidence="5" type="ordered locus">Halhy_1882</name>
</gene>
<dbReference type="STRING" id="760192.Halhy_1882"/>
<reference evidence="5 6" key="1">
    <citation type="journal article" date="2011" name="Stand. Genomic Sci.">
        <title>Complete genome sequence of Haliscomenobacter hydrossis type strain (O).</title>
        <authorList>
            <consortium name="US DOE Joint Genome Institute (JGI-PGF)"/>
            <person name="Daligault H."/>
            <person name="Lapidus A."/>
            <person name="Zeytun A."/>
            <person name="Nolan M."/>
            <person name="Lucas S."/>
            <person name="Del Rio T.G."/>
            <person name="Tice H."/>
            <person name="Cheng J.F."/>
            <person name="Tapia R."/>
            <person name="Han C."/>
            <person name="Goodwin L."/>
            <person name="Pitluck S."/>
            <person name="Liolios K."/>
            <person name="Pagani I."/>
            <person name="Ivanova N."/>
            <person name="Huntemann M."/>
            <person name="Mavromatis K."/>
            <person name="Mikhailova N."/>
            <person name="Pati A."/>
            <person name="Chen A."/>
            <person name="Palaniappan K."/>
            <person name="Land M."/>
            <person name="Hauser L."/>
            <person name="Brambilla E.M."/>
            <person name="Rohde M."/>
            <person name="Verbarg S."/>
            <person name="Goker M."/>
            <person name="Bristow J."/>
            <person name="Eisen J.A."/>
            <person name="Markowitz V."/>
            <person name="Hugenholtz P."/>
            <person name="Kyrpides N.C."/>
            <person name="Klenk H.P."/>
            <person name="Woyke T."/>
        </authorList>
    </citation>
    <scope>NUCLEOTIDE SEQUENCE [LARGE SCALE GENOMIC DNA]</scope>
    <source>
        <strain evidence="6">ATCC 27775 / DSM 1100 / LMG 10767 / O</strain>
    </source>
</reference>
<evidence type="ECO:0000313" key="5">
    <source>
        <dbReference type="EMBL" id="AEE49767.1"/>
    </source>
</evidence>
<dbReference type="Pfam" id="PF01551">
    <property type="entry name" value="Peptidase_M23"/>
    <property type="match status" value="1"/>
</dbReference>
<keyword evidence="3" id="KW-0472">Membrane</keyword>
<keyword evidence="3" id="KW-0812">Transmembrane</keyword>
<dbReference type="Proteomes" id="UP000008461">
    <property type="component" value="Chromosome"/>
</dbReference>
<feature type="transmembrane region" description="Helical" evidence="3">
    <location>
        <begin position="83"/>
        <end position="104"/>
    </location>
</feature>
<name>F4L587_HALH1</name>
<keyword evidence="6" id="KW-1185">Reference proteome</keyword>
<evidence type="ECO:0000256" key="2">
    <source>
        <dbReference type="SAM" id="MobiDB-lite"/>
    </source>
</evidence>
<dbReference type="eggNOG" id="COG0739">
    <property type="taxonomic scope" value="Bacteria"/>
</dbReference>
<dbReference type="AlphaFoldDB" id="F4L587"/>
<sequence>MIYHKVNRKFAIHITLKGQIYFGFRKKQTLIRPEFKSKNMAWKFNAERWQKWREYNNKHFRFVIMNEDTFEEVGSYKLTLMNLYVFISTLLVVLTFLVFLLIAYTPIKEYLPGFQPVSNNDRRMLELTREVNRMGQEMQAQEVYIKNLQRMLTGNPLRERDVPQVSPEQNNSKGDAKKVGMSKVDEELRREMELEQVGRIAKKGREQGFAPSEKPMEQLFFAAPVNGEISAHFDRQKSHYGIDVLAPRNTAIKAAMDGYVFLAEWTLETGNTVGIQHDHGILSFYKHNSALLKKVGNFVRAGEAIAIVGNTGVLSSGPHLHFELWHKGKPVNPVDYVTF</sequence>
<dbReference type="HOGENOM" id="CLU_029425_8_0_10"/>
<evidence type="ECO:0000259" key="4">
    <source>
        <dbReference type="Pfam" id="PF01551"/>
    </source>
</evidence>
<organism evidence="5 6">
    <name type="scientific">Haliscomenobacter hydrossis (strain ATCC 27775 / DSM 1100 / LMG 10767 / O)</name>
    <dbReference type="NCBI Taxonomy" id="760192"/>
    <lineage>
        <taxon>Bacteria</taxon>
        <taxon>Pseudomonadati</taxon>
        <taxon>Bacteroidota</taxon>
        <taxon>Saprospiria</taxon>
        <taxon>Saprospirales</taxon>
        <taxon>Haliscomenobacteraceae</taxon>
        <taxon>Haliscomenobacter</taxon>
    </lineage>
</organism>
<evidence type="ECO:0000256" key="1">
    <source>
        <dbReference type="ARBA" id="ARBA00022729"/>
    </source>
</evidence>
<dbReference type="PANTHER" id="PTHR21666:SF289">
    <property type="entry name" value="L-ALA--D-GLU ENDOPEPTIDASE"/>
    <property type="match status" value="1"/>
</dbReference>
<dbReference type="PANTHER" id="PTHR21666">
    <property type="entry name" value="PEPTIDASE-RELATED"/>
    <property type="match status" value="1"/>
</dbReference>
<dbReference type="CDD" id="cd12797">
    <property type="entry name" value="M23_peptidase"/>
    <property type="match status" value="1"/>
</dbReference>
<dbReference type="InterPro" id="IPR016047">
    <property type="entry name" value="M23ase_b-sheet_dom"/>
</dbReference>
<dbReference type="EMBL" id="CP002691">
    <property type="protein sequence ID" value="AEE49767.1"/>
    <property type="molecule type" value="Genomic_DNA"/>
</dbReference>
<reference key="2">
    <citation type="submission" date="2011-04" db="EMBL/GenBank/DDBJ databases">
        <title>Complete sequence of chromosome of Haliscomenobacter hydrossis DSM 1100.</title>
        <authorList>
            <consortium name="US DOE Joint Genome Institute (JGI-PGF)"/>
            <person name="Lucas S."/>
            <person name="Han J."/>
            <person name="Lapidus A."/>
            <person name="Bruce D."/>
            <person name="Goodwin L."/>
            <person name="Pitluck S."/>
            <person name="Peters L."/>
            <person name="Kyrpides N."/>
            <person name="Mavromatis K."/>
            <person name="Ivanova N."/>
            <person name="Ovchinnikova G."/>
            <person name="Pagani I."/>
            <person name="Daligault H."/>
            <person name="Detter J.C."/>
            <person name="Han C."/>
            <person name="Land M."/>
            <person name="Hauser L."/>
            <person name="Markowitz V."/>
            <person name="Cheng J.-F."/>
            <person name="Hugenholtz P."/>
            <person name="Woyke T."/>
            <person name="Wu D."/>
            <person name="Verbarg S."/>
            <person name="Frueling A."/>
            <person name="Brambilla E."/>
            <person name="Klenk H.-P."/>
            <person name="Eisen J.A."/>
        </authorList>
    </citation>
    <scope>NUCLEOTIDE SEQUENCE</scope>
    <source>
        <strain>DSM 1100</strain>
    </source>
</reference>
<dbReference type="InterPro" id="IPR050570">
    <property type="entry name" value="Cell_wall_metabolism_enzyme"/>
</dbReference>